<proteinExistence type="predicted"/>
<feature type="transmembrane region" description="Helical" evidence="1">
    <location>
        <begin position="60"/>
        <end position="81"/>
    </location>
</feature>
<dbReference type="EMBL" id="FNJB01000010">
    <property type="protein sequence ID" value="SDP59958.1"/>
    <property type="molecule type" value="Genomic_DNA"/>
</dbReference>
<evidence type="ECO:0000259" key="2">
    <source>
        <dbReference type="Pfam" id="PF19803"/>
    </source>
</evidence>
<keyword evidence="4" id="KW-1185">Reference proteome</keyword>
<evidence type="ECO:0000256" key="1">
    <source>
        <dbReference type="SAM" id="Phobius"/>
    </source>
</evidence>
<organism evidence="3 4">
    <name type="scientific">Actinokineospora alba</name>
    <dbReference type="NCBI Taxonomy" id="504798"/>
    <lineage>
        <taxon>Bacteria</taxon>
        <taxon>Bacillati</taxon>
        <taxon>Actinomycetota</taxon>
        <taxon>Actinomycetes</taxon>
        <taxon>Pseudonocardiales</taxon>
        <taxon>Pseudonocardiaceae</taxon>
        <taxon>Actinokineospora</taxon>
    </lineage>
</organism>
<feature type="domain" description="DUF6286" evidence="2">
    <location>
        <begin position="70"/>
        <end position="171"/>
    </location>
</feature>
<dbReference type="InterPro" id="IPR046253">
    <property type="entry name" value="DUF6286"/>
</dbReference>
<dbReference type="Pfam" id="PF19803">
    <property type="entry name" value="DUF6286"/>
    <property type="match status" value="1"/>
</dbReference>
<evidence type="ECO:0000313" key="3">
    <source>
        <dbReference type="EMBL" id="SDP59958.1"/>
    </source>
</evidence>
<dbReference type="OrthoDB" id="5191564at2"/>
<protein>
    <recommendedName>
        <fullName evidence="2">DUF6286 domain-containing protein</fullName>
    </recommendedName>
</protein>
<name>A0A1H0U1W7_9PSEU</name>
<keyword evidence="1" id="KW-0812">Transmembrane</keyword>
<dbReference type="Proteomes" id="UP000199651">
    <property type="component" value="Unassembled WGS sequence"/>
</dbReference>
<dbReference type="AlphaFoldDB" id="A0A1H0U1W7"/>
<reference evidence="4" key="1">
    <citation type="submission" date="2016-10" db="EMBL/GenBank/DDBJ databases">
        <authorList>
            <person name="Varghese N."/>
            <person name="Submissions S."/>
        </authorList>
    </citation>
    <scope>NUCLEOTIDE SEQUENCE [LARGE SCALE GENOMIC DNA]</scope>
    <source>
        <strain evidence="4">IBRC-M 10655</strain>
    </source>
</reference>
<dbReference type="STRING" id="504798.SAMN05421871_110328"/>
<keyword evidence="1" id="KW-0472">Membrane</keyword>
<evidence type="ECO:0000313" key="4">
    <source>
        <dbReference type="Proteomes" id="UP000199651"/>
    </source>
</evidence>
<accession>A0A1H0U1W7</accession>
<dbReference type="RefSeq" id="WP_091381388.1">
    <property type="nucleotide sequence ID" value="NZ_FNDV01000010.1"/>
</dbReference>
<gene>
    <name evidence="3" type="ORF">SAMN05192558_110328</name>
</gene>
<keyword evidence="1" id="KW-1133">Transmembrane helix</keyword>
<sequence>MRVLVRVLSLLLGLALAAAGALLAIEVAWAWWRPASPSLLVPWRQWRDTLADLSWQSTPVLITAAAVAAAGLLLALFAALARRTNVGLREPSPGVTVETSPRSLARIVGTRVRGEDNVTGASVSATAKRVRVRATSALESEAQLRPRLLGAVRATLADLPLQRQPKVSVVVDSPRDRS</sequence>